<reference evidence="3 4" key="1">
    <citation type="journal article" date="2023" name="Int. J. Syst. Evol. Microbiol.">
        <title>Terrisporobacter hibernicus sp. nov., isolated from bovine faeces in Northern Ireland.</title>
        <authorList>
            <person name="Mitchell M."/>
            <person name="Nguyen S.V."/>
            <person name="Connor M."/>
            <person name="Fairley D.J."/>
            <person name="Donoghue O."/>
            <person name="Marshall H."/>
            <person name="Koolman L."/>
            <person name="McMullan G."/>
            <person name="Schaffer K.E."/>
            <person name="McGrath J.W."/>
            <person name="Fanning S."/>
        </authorList>
    </citation>
    <scope>NUCLEOTIDE SEQUENCE [LARGE SCALE GENOMIC DNA]</scope>
    <source>
        <strain evidence="3 4">MCA3</strain>
    </source>
</reference>
<dbReference type="SUPFAM" id="SSF56112">
    <property type="entry name" value="Protein kinase-like (PK-like)"/>
    <property type="match status" value="1"/>
</dbReference>
<accession>A0AAX2ZNV4</accession>
<dbReference type="EMBL" id="CP081135">
    <property type="protein sequence ID" value="UEL49834.1"/>
    <property type="molecule type" value="Genomic_DNA"/>
</dbReference>
<dbReference type="Proteomes" id="UP001198983">
    <property type="component" value="Chromosome"/>
</dbReference>
<dbReference type="PROSITE" id="PS50011">
    <property type="entry name" value="PROTEIN_KINASE_DOM"/>
    <property type="match status" value="1"/>
</dbReference>
<dbReference type="InterPro" id="IPR008266">
    <property type="entry name" value="Tyr_kinase_AS"/>
</dbReference>
<proteinExistence type="predicted"/>
<feature type="binding site" evidence="1">
    <location>
        <position position="42"/>
    </location>
    <ligand>
        <name>ATP</name>
        <dbReference type="ChEBI" id="CHEBI:30616"/>
    </ligand>
</feature>
<dbReference type="Pfam" id="PF00069">
    <property type="entry name" value="Pkinase"/>
    <property type="match status" value="1"/>
</dbReference>
<dbReference type="InterPro" id="IPR000719">
    <property type="entry name" value="Prot_kinase_dom"/>
</dbReference>
<dbReference type="InterPro" id="IPR011009">
    <property type="entry name" value="Kinase-like_dom_sf"/>
</dbReference>
<keyword evidence="4" id="KW-1185">Reference proteome</keyword>
<evidence type="ECO:0000313" key="3">
    <source>
        <dbReference type="EMBL" id="UEL49834.1"/>
    </source>
</evidence>
<dbReference type="SMART" id="SM00220">
    <property type="entry name" value="S_TKc"/>
    <property type="match status" value="1"/>
</dbReference>
<dbReference type="GO" id="GO:0005524">
    <property type="term" value="F:ATP binding"/>
    <property type="evidence" value="ECO:0007669"/>
    <property type="project" value="UniProtKB-UniRule"/>
</dbReference>
<dbReference type="PANTHER" id="PTHR24347">
    <property type="entry name" value="SERINE/THREONINE-PROTEIN KINASE"/>
    <property type="match status" value="1"/>
</dbReference>
<keyword evidence="1" id="KW-0067">ATP-binding</keyword>
<dbReference type="AlphaFoldDB" id="A0AAX2ZNV4"/>
<dbReference type="GO" id="GO:0004672">
    <property type="term" value="F:protein kinase activity"/>
    <property type="evidence" value="ECO:0007669"/>
    <property type="project" value="InterPro"/>
</dbReference>
<organism evidence="3 4">
    <name type="scientific">Terrisporobacter hibernicus</name>
    <dbReference type="NCBI Taxonomy" id="2813371"/>
    <lineage>
        <taxon>Bacteria</taxon>
        <taxon>Bacillati</taxon>
        <taxon>Bacillota</taxon>
        <taxon>Clostridia</taxon>
        <taxon>Peptostreptococcales</taxon>
        <taxon>Peptostreptococcaceae</taxon>
        <taxon>Terrisporobacter</taxon>
    </lineage>
</organism>
<keyword evidence="3" id="KW-0418">Kinase</keyword>
<keyword evidence="1" id="KW-0547">Nucleotide-binding</keyword>
<dbReference type="CDD" id="cd00180">
    <property type="entry name" value="PKc"/>
    <property type="match status" value="1"/>
</dbReference>
<dbReference type="PROSITE" id="PS00107">
    <property type="entry name" value="PROTEIN_KINASE_ATP"/>
    <property type="match status" value="1"/>
</dbReference>
<evidence type="ECO:0000256" key="1">
    <source>
        <dbReference type="PROSITE-ProRule" id="PRU10141"/>
    </source>
</evidence>
<feature type="domain" description="Protein kinase" evidence="2">
    <location>
        <begin position="14"/>
        <end position="240"/>
    </location>
</feature>
<dbReference type="KEGG" id="tem:JW646_15640"/>
<dbReference type="InterPro" id="IPR017441">
    <property type="entry name" value="Protein_kinase_ATP_BS"/>
</dbReference>
<dbReference type="PROSITE" id="PS00109">
    <property type="entry name" value="PROTEIN_KINASE_TYR"/>
    <property type="match status" value="1"/>
</dbReference>
<evidence type="ECO:0000259" key="2">
    <source>
        <dbReference type="PROSITE" id="PS50011"/>
    </source>
</evidence>
<keyword evidence="3" id="KW-0808">Transferase</keyword>
<name>A0AAX2ZNV4_9FIRM</name>
<evidence type="ECO:0000313" key="4">
    <source>
        <dbReference type="Proteomes" id="UP001198983"/>
    </source>
</evidence>
<dbReference type="Gene3D" id="1.10.510.10">
    <property type="entry name" value="Transferase(Phosphotransferase) domain 1"/>
    <property type="match status" value="1"/>
</dbReference>
<protein>
    <submittedName>
        <fullName evidence="3">Protein kinase</fullName>
    </submittedName>
</protein>
<gene>
    <name evidence="3" type="ORF">JW646_15640</name>
</gene>
<sequence>MDKYYTPGENIKNYTIIKIIGEGRYGITYLCEKNTNKKYVIKQLKKDMMEKGKDKLFYEEEIMKSLNDKKFPKFIEKFDYDDTKFYVIQFVQGKDFYELLYFDEHEFSRNEIYDIAQKILKIIITLQEKNIVHRDIRISNVIMNEKKDLILIDFGLARYIDEEKYKKEIDYWYMADFLIHLYYSSYDDEKLELEDKPWYEELDLKNDELIFLKRLMGMEKPYENTDEIMRHLIVIKNSNI</sequence>